<accession>A0A2P2N8Y0</accession>
<organism evidence="1">
    <name type="scientific">Rhizophora mucronata</name>
    <name type="common">Asiatic mangrove</name>
    <dbReference type="NCBI Taxonomy" id="61149"/>
    <lineage>
        <taxon>Eukaryota</taxon>
        <taxon>Viridiplantae</taxon>
        <taxon>Streptophyta</taxon>
        <taxon>Embryophyta</taxon>
        <taxon>Tracheophyta</taxon>
        <taxon>Spermatophyta</taxon>
        <taxon>Magnoliopsida</taxon>
        <taxon>eudicotyledons</taxon>
        <taxon>Gunneridae</taxon>
        <taxon>Pentapetalae</taxon>
        <taxon>rosids</taxon>
        <taxon>fabids</taxon>
        <taxon>Malpighiales</taxon>
        <taxon>Rhizophoraceae</taxon>
        <taxon>Rhizophora</taxon>
    </lineage>
</organism>
<reference evidence="1" key="1">
    <citation type="submission" date="2018-02" db="EMBL/GenBank/DDBJ databases">
        <title>Rhizophora mucronata_Transcriptome.</title>
        <authorList>
            <person name="Meera S.P."/>
            <person name="Sreeshan A."/>
            <person name="Augustine A."/>
        </authorList>
    </citation>
    <scope>NUCLEOTIDE SEQUENCE</scope>
    <source>
        <tissue evidence="1">Leaf</tissue>
    </source>
</reference>
<proteinExistence type="predicted"/>
<name>A0A2P2N8Y0_RHIMU</name>
<sequence length="67" mass="8072">MKIVYPCLGRKHDSNRWTRMAYWFLMTKTRISCQINPNSLKSYNHKQKVPQILVRTYNTNKDCHSIN</sequence>
<evidence type="ECO:0000313" key="1">
    <source>
        <dbReference type="EMBL" id="MBX38912.1"/>
    </source>
</evidence>
<protein>
    <submittedName>
        <fullName evidence="1">Uncharacterized protein</fullName>
    </submittedName>
</protein>
<dbReference type="EMBL" id="GGEC01058428">
    <property type="protein sequence ID" value="MBX38912.1"/>
    <property type="molecule type" value="Transcribed_RNA"/>
</dbReference>
<dbReference type="AlphaFoldDB" id="A0A2P2N8Y0"/>